<dbReference type="RefSeq" id="WP_054017743.1">
    <property type="nucleotide sequence ID" value="NZ_BBYR01000001.1"/>
</dbReference>
<dbReference type="GO" id="GO:0016747">
    <property type="term" value="F:acyltransferase activity, transferring groups other than amino-acyl groups"/>
    <property type="evidence" value="ECO:0007669"/>
    <property type="project" value="InterPro"/>
</dbReference>
<dbReference type="PANTHER" id="PTHR43877">
    <property type="entry name" value="AMINOALKYLPHOSPHONATE N-ACETYLTRANSFERASE-RELATED-RELATED"/>
    <property type="match status" value="1"/>
</dbReference>
<keyword evidence="2" id="KW-0012">Acyltransferase</keyword>
<proteinExistence type="predicted"/>
<dbReference type="Pfam" id="PF00583">
    <property type="entry name" value="Acetyltransf_1"/>
    <property type="match status" value="1"/>
</dbReference>
<keyword evidence="1 4" id="KW-0808">Transferase</keyword>
<evidence type="ECO:0000313" key="4">
    <source>
        <dbReference type="EMBL" id="GAP33561.1"/>
    </source>
</evidence>
<evidence type="ECO:0000256" key="2">
    <source>
        <dbReference type="ARBA" id="ARBA00023315"/>
    </source>
</evidence>
<dbReference type="InterPro" id="IPR050832">
    <property type="entry name" value="Bact_Acetyltransf"/>
</dbReference>
<dbReference type="InterPro" id="IPR016181">
    <property type="entry name" value="Acyl_CoA_acyltransferase"/>
</dbReference>
<sequence>MSLSSAEPTVRTSFPVRPASLRDAKAIAEAHVNAWQESVRQAGPTEALNSLTVERRQAAWREAISQCEPQVLVATDRDKVVGFVAFDRSRDKGTPATTGELWALCVAPAHWGRGVGQALWDAAREGLQEEGCIKATLWVPVRFERVRRFAERVGFQGEPESTRPLDLGGIRIDEVRLSRSVF</sequence>
<gene>
    <name evidence="4" type="ORF">ISF6_0007</name>
</gene>
<organism evidence="4 5">
    <name type="scientific">Piscinibacter sakaiensis</name>
    <name type="common">Ideonella sakaiensis</name>
    <dbReference type="NCBI Taxonomy" id="1547922"/>
    <lineage>
        <taxon>Bacteria</taxon>
        <taxon>Pseudomonadati</taxon>
        <taxon>Pseudomonadota</taxon>
        <taxon>Betaproteobacteria</taxon>
        <taxon>Burkholderiales</taxon>
        <taxon>Sphaerotilaceae</taxon>
        <taxon>Piscinibacter</taxon>
    </lineage>
</organism>
<keyword evidence="5" id="KW-1185">Reference proteome</keyword>
<reference evidence="4 5" key="2">
    <citation type="journal article" date="2016" name="Science">
        <title>A bacterium that degrades and assimilates poly(ethylene terephthalate).</title>
        <authorList>
            <person name="Yoshida S."/>
            <person name="Hiraga K."/>
            <person name="Takehana T."/>
            <person name="Taniguchi I."/>
            <person name="Yamaji H."/>
            <person name="Maeda Y."/>
            <person name="Toyohara K."/>
            <person name="Miyamoto K."/>
            <person name="Kimura Y."/>
            <person name="Oda K."/>
        </authorList>
    </citation>
    <scope>NUCLEOTIDE SEQUENCE [LARGE SCALE GENOMIC DNA]</scope>
    <source>
        <strain evidence="5">NBRC 110686 / TISTR 2288 / 201-F6</strain>
    </source>
</reference>
<reference evidence="5" key="1">
    <citation type="submission" date="2015-07" db="EMBL/GenBank/DDBJ databases">
        <title>Discovery of a poly(ethylene terephthalate assimilation.</title>
        <authorList>
            <person name="Yoshida S."/>
            <person name="Hiraga K."/>
            <person name="Takehana T."/>
            <person name="Taniguchi I."/>
            <person name="Yamaji H."/>
            <person name="Maeda Y."/>
            <person name="Toyohara K."/>
            <person name="Miyamoto K."/>
            <person name="Kimura Y."/>
            <person name="Oda K."/>
        </authorList>
    </citation>
    <scope>NUCLEOTIDE SEQUENCE [LARGE SCALE GENOMIC DNA]</scope>
    <source>
        <strain evidence="5">NBRC 110686 / TISTR 2288 / 201-F6</strain>
    </source>
</reference>
<dbReference type="OrthoDB" id="8595358at2"/>
<protein>
    <submittedName>
        <fullName evidence="4">GCN5-related N-acetyltransferase</fullName>
    </submittedName>
</protein>
<accession>A0A0K8NT36</accession>
<feature type="domain" description="N-acetyltransferase" evidence="3">
    <location>
        <begin position="14"/>
        <end position="182"/>
    </location>
</feature>
<dbReference type="STRING" id="1547922.ISF6_0007"/>
<name>A0A0K8NT36_PISS1</name>
<evidence type="ECO:0000259" key="3">
    <source>
        <dbReference type="PROSITE" id="PS51186"/>
    </source>
</evidence>
<comment type="caution">
    <text evidence="4">The sequence shown here is derived from an EMBL/GenBank/DDBJ whole genome shotgun (WGS) entry which is preliminary data.</text>
</comment>
<dbReference type="CDD" id="cd04301">
    <property type="entry name" value="NAT_SF"/>
    <property type="match status" value="1"/>
</dbReference>
<dbReference type="PROSITE" id="PS51186">
    <property type="entry name" value="GNAT"/>
    <property type="match status" value="1"/>
</dbReference>
<dbReference type="Proteomes" id="UP000037660">
    <property type="component" value="Unassembled WGS sequence"/>
</dbReference>
<dbReference type="Gene3D" id="3.40.630.30">
    <property type="match status" value="1"/>
</dbReference>
<dbReference type="InterPro" id="IPR000182">
    <property type="entry name" value="GNAT_dom"/>
</dbReference>
<evidence type="ECO:0000256" key="1">
    <source>
        <dbReference type="ARBA" id="ARBA00022679"/>
    </source>
</evidence>
<evidence type="ECO:0000313" key="5">
    <source>
        <dbReference type="Proteomes" id="UP000037660"/>
    </source>
</evidence>
<dbReference type="AlphaFoldDB" id="A0A0K8NT36"/>
<dbReference type="EMBL" id="BBYR01000001">
    <property type="protein sequence ID" value="GAP33561.1"/>
    <property type="molecule type" value="Genomic_DNA"/>
</dbReference>
<dbReference type="SUPFAM" id="SSF55729">
    <property type="entry name" value="Acyl-CoA N-acyltransferases (Nat)"/>
    <property type="match status" value="1"/>
</dbReference>